<protein>
    <submittedName>
        <fullName evidence="6">Porin, Gram-negative type</fullName>
    </submittedName>
</protein>
<dbReference type="Gene3D" id="2.40.160.10">
    <property type="entry name" value="Porin"/>
    <property type="match status" value="1"/>
</dbReference>
<keyword evidence="7" id="KW-1185">Reference proteome</keyword>
<dbReference type="InterPro" id="IPR033900">
    <property type="entry name" value="Gram_neg_porin_domain"/>
</dbReference>
<dbReference type="RefSeq" id="WP_011496662.1">
    <property type="nucleotide sequence ID" value="NC_007954.1"/>
</dbReference>
<sequence>MKQAYLTALISALMASQAVAIEIYKDDTNKVNIGGWIDVRAIDTQDVSEIANGASRINFAFERQLKNDWHAFAKLEWGVDPVGTGRVIYNGDESFGSSQDDFIYNRLGYAGLSHADYGSLTMGKQWGAWYDVVCYTNLAFFTDGNASGTYTYNKFDGAVNGTGRGDKIVQYRNRLGDVSFAAQVQLKSEKITLDKANDPLEVSRLDYSNTAGLGVTYQVNDQWLMTLGGNYGQVEGNRFDGTSFDETDYIYGFGFAYGWWDVAGFYAAANFNWNQFHDTDNLNRMIPESKGVESIIAYQYDNGIRFILTYNLLEASAEYAKAYQGDVFKRQSMVAGVHYLFDTSTVVFAEFSKNLGDFNGQRAAAMELSEDDALLIGLRYSL</sequence>
<dbReference type="InterPro" id="IPR001702">
    <property type="entry name" value="Porin_Gram-ve"/>
</dbReference>
<dbReference type="InterPro" id="IPR050298">
    <property type="entry name" value="Gram-neg_bact_OMP"/>
</dbReference>
<dbReference type="PANTHER" id="PTHR34501">
    <property type="entry name" value="PROTEIN YDDL-RELATED"/>
    <property type="match status" value="1"/>
</dbReference>
<gene>
    <name evidence="6" type="ordered locus">Sden_2229</name>
</gene>
<dbReference type="STRING" id="318161.Sden_2229"/>
<accession>Q12M17</accession>
<evidence type="ECO:0000256" key="3">
    <source>
        <dbReference type="ARBA" id="ARBA00022729"/>
    </source>
</evidence>
<comment type="subcellular location">
    <subcellularLocation>
        <location evidence="1">Cell outer membrane</location>
        <topology evidence="1">Multi-pass membrane protein</topology>
    </subcellularLocation>
</comment>
<feature type="chain" id="PRO_5004181547" evidence="5">
    <location>
        <begin position="21"/>
        <end position="382"/>
    </location>
</feature>
<dbReference type="HOGENOM" id="CLU_058202_1_0_6"/>
<evidence type="ECO:0000313" key="7">
    <source>
        <dbReference type="Proteomes" id="UP000001982"/>
    </source>
</evidence>
<dbReference type="SUPFAM" id="SSF56935">
    <property type="entry name" value="Porins"/>
    <property type="match status" value="1"/>
</dbReference>
<dbReference type="EMBL" id="CP000302">
    <property type="protein sequence ID" value="ABE55509.1"/>
    <property type="molecule type" value="Genomic_DNA"/>
</dbReference>
<evidence type="ECO:0000313" key="6">
    <source>
        <dbReference type="EMBL" id="ABE55509.1"/>
    </source>
</evidence>
<evidence type="ECO:0000256" key="4">
    <source>
        <dbReference type="ARBA" id="ARBA00023136"/>
    </source>
</evidence>
<dbReference type="InterPro" id="IPR023614">
    <property type="entry name" value="Porin_dom_sf"/>
</dbReference>
<dbReference type="Proteomes" id="UP000001982">
    <property type="component" value="Chromosome"/>
</dbReference>
<dbReference type="InterPro" id="IPR001897">
    <property type="entry name" value="Porin_gammaproteobac"/>
</dbReference>
<dbReference type="KEGG" id="sdn:Sden_2229"/>
<evidence type="ECO:0000256" key="1">
    <source>
        <dbReference type="ARBA" id="ARBA00004571"/>
    </source>
</evidence>
<dbReference type="OrthoDB" id="784582at2"/>
<organism evidence="6 7">
    <name type="scientific">Shewanella denitrificans (strain OS217 / ATCC BAA-1090 / DSM 15013)</name>
    <dbReference type="NCBI Taxonomy" id="318161"/>
    <lineage>
        <taxon>Bacteria</taxon>
        <taxon>Pseudomonadati</taxon>
        <taxon>Pseudomonadota</taxon>
        <taxon>Gammaproteobacteria</taxon>
        <taxon>Alteromonadales</taxon>
        <taxon>Shewanellaceae</taxon>
        <taxon>Shewanella</taxon>
    </lineage>
</organism>
<reference evidence="6 7" key="1">
    <citation type="submission" date="2006-03" db="EMBL/GenBank/DDBJ databases">
        <title>Complete sequence of Shewanella denitrificans OS217.</title>
        <authorList>
            <consortium name="US DOE Joint Genome Institute"/>
            <person name="Copeland A."/>
            <person name="Lucas S."/>
            <person name="Lapidus A."/>
            <person name="Barry K."/>
            <person name="Detter J.C."/>
            <person name="Glavina del Rio T."/>
            <person name="Hammon N."/>
            <person name="Israni S."/>
            <person name="Dalin E."/>
            <person name="Tice H."/>
            <person name="Pitluck S."/>
            <person name="Brettin T."/>
            <person name="Bruce D."/>
            <person name="Han C."/>
            <person name="Tapia R."/>
            <person name="Gilna P."/>
            <person name="Kiss H."/>
            <person name="Schmutz J."/>
            <person name="Larimer F."/>
            <person name="Land M."/>
            <person name="Hauser L."/>
            <person name="Kyrpides N."/>
            <person name="Lykidis A."/>
            <person name="Richardson P."/>
        </authorList>
    </citation>
    <scope>NUCLEOTIDE SEQUENCE [LARGE SCALE GENOMIC DNA]</scope>
    <source>
        <strain evidence="7">OS217 / ATCC BAA-1090 / DSM 15013</strain>
    </source>
</reference>
<proteinExistence type="inferred from homology"/>
<dbReference type="eggNOG" id="COG3203">
    <property type="taxonomic scope" value="Bacteria"/>
</dbReference>
<dbReference type="GO" id="GO:0015288">
    <property type="term" value="F:porin activity"/>
    <property type="evidence" value="ECO:0007669"/>
    <property type="project" value="InterPro"/>
</dbReference>
<keyword evidence="3 5" id="KW-0732">Signal</keyword>
<dbReference type="PRINTS" id="PR00183">
    <property type="entry name" value="ECOLIPORIN"/>
</dbReference>
<feature type="signal peptide" evidence="5">
    <location>
        <begin position="1"/>
        <end position="20"/>
    </location>
</feature>
<evidence type="ECO:0000256" key="2">
    <source>
        <dbReference type="ARBA" id="ARBA00007539"/>
    </source>
</evidence>
<dbReference type="GO" id="GO:0009279">
    <property type="term" value="C:cell outer membrane"/>
    <property type="evidence" value="ECO:0007669"/>
    <property type="project" value="UniProtKB-SubCell"/>
</dbReference>
<dbReference type="GO" id="GO:0034220">
    <property type="term" value="P:monoatomic ion transmembrane transport"/>
    <property type="evidence" value="ECO:0007669"/>
    <property type="project" value="InterPro"/>
</dbReference>
<dbReference type="AlphaFoldDB" id="Q12M17"/>
<evidence type="ECO:0000256" key="5">
    <source>
        <dbReference type="SAM" id="SignalP"/>
    </source>
</evidence>
<dbReference type="PANTHER" id="PTHR34501:SF2">
    <property type="entry name" value="OUTER MEMBRANE PORIN F-RELATED"/>
    <property type="match status" value="1"/>
</dbReference>
<name>Q12M17_SHEDO</name>
<comment type="similarity">
    <text evidence="2">Belongs to the Gram-negative porin family.</text>
</comment>
<keyword evidence="4" id="KW-0472">Membrane</keyword>
<dbReference type="CDD" id="cd00342">
    <property type="entry name" value="gram_neg_porins"/>
    <property type="match status" value="1"/>
</dbReference>
<dbReference type="Pfam" id="PF00267">
    <property type="entry name" value="Porin_1"/>
    <property type="match status" value="1"/>
</dbReference>